<reference evidence="1 2" key="1">
    <citation type="submission" date="2016-06" db="EMBL/GenBank/DDBJ databases">
        <title>Domibacillus iocasae genome sequencing.</title>
        <authorList>
            <person name="Verma A."/>
            <person name="Pal Y."/>
            <person name="Ojha A.K."/>
            <person name="Krishnamurthi S."/>
        </authorList>
    </citation>
    <scope>NUCLEOTIDE SEQUENCE [LARGE SCALE GENOMIC DNA]</scope>
    <source>
        <strain evidence="1 2">DSM 29979</strain>
    </source>
</reference>
<proteinExistence type="predicted"/>
<evidence type="ECO:0000313" key="1">
    <source>
        <dbReference type="EMBL" id="OES44142.1"/>
    </source>
</evidence>
<accession>A0A1E7DM38</accession>
<organism evidence="1 2">
    <name type="scientific">Domibacillus iocasae</name>
    <dbReference type="NCBI Taxonomy" id="1714016"/>
    <lineage>
        <taxon>Bacteria</taxon>
        <taxon>Bacillati</taxon>
        <taxon>Bacillota</taxon>
        <taxon>Bacilli</taxon>
        <taxon>Bacillales</taxon>
        <taxon>Bacillaceae</taxon>
        <taxon>Domibacillus</taxon>
    </lineage>
</organism>
<dbReference type="EMBL" id="MAMP01000022">
    <property type="protein sequence ID" value="OES44142.1"/>
    <property type="molecule type" value="Genomic_DNA"/>
</dbReference>
<dbReference type="Proteomes" id="UP000095658">
    <property type="component" value="Unassembled WGS sequence"/>
</dbReference>
<gene>
    <name evidence="1" type="ORF">BA724_07550</name>
</gene>
<keyword evidence="2" id="KW-1185">Reference proteome</keyword>
<dbReference type="OrthoDB" id="2989999at2"/>
<dbReference type="STRING" id="1714016.BA724_07550"/>
<comment type="caution">
    <text evidence="1">The sequence shown here is derived from an EMBL/GenBank/DDBJ whole genome shotgun (WGS) entry which is preliminary data.</text>
</comment>
<dbReference type="AlphaFoldDB" id="A0A1E7DM38"/>
<evidence type="ECO:0008006" key="3">
    <source>
        <dbReference type="Google" id="ProtNLM"/>
    </source>
</evidence>
<evidence type="ECO:0000313" key="2">
    <source>
        <dbReference type="Proteomes" id="UP000095658"/>
    </source>
</evidence>
<name>A0A1E7DM38_9BACI</name>
<dbReference type="RefSeq" id="WP_069938747.1">
    <property type="nucleotide sequence ID" value="NZ_MAMP01000022.1"/>
</dbReference>
<protein>
    <recommendedName>
        <fullName evidence="3">Radical SAM protein</fullName>
    </recommendedName>
</protein>
<sequence length="103" mass="12530">MFHHDKRLGISVPFLKREWLDYPIEERQEIMHKWEMIRGKIPDRIQELEVHIIEKQAALNNEEDFDRSCQLNTDISELASVINDLWLWFRIVPDVYANEKMHQ</sequence>